<keyword evidence="1" id="KW-1133">Transmembrane helix</keyword>
<proteinExistence type="predicted"/>
<dbReference type="EMBL" id="KZ821616">
    <property type="protein sequence ID" value="PYH73038.1"/>
    <property type="molecule type" value="Genomic_DNA"/>
</dbReference>
<evidence type="ECO:0000313" key="2">
    <source>
        <dbReference type="EMBL" id="PYH73038.1"/>
    </source>
</evidence>
<dbReference type="AlphaFoldDB" id="A0A319CCL5"/>
<keyword evidence="1" id="KW-0812">Transmembrane</keyword>
<feature type="transmembrane region" description="Helical" evidence="1">
    <location>
        <begin position="15"/>
        <end position="35"/>
    </location>
</feature>
<keyword evidence="3" id="KW-1185">Reference proteome</keyword>
<protein>
    <recommendedName>
        <fullName evidence="4">Transmembrane protein</fullName>
    </recommendedName>
</protein>
<evidence type="ECO:0000256" key="1">
    <source>
        <dbReference type="SAM" id="Phobius"/>
    </source>
</evidence>
<keyword evidence="1" id="KW-0472">Membrane</keyword>
<evidence type="ECO:0008006" key="4">
    <source>
        <dbReference type="Google" id="ProtNLM"/>
    </source>
</evidence>
<dbReference type="RefSeq" id="XP_025566832.1">
    <property type="nucleotide sequence ID" value="XM_025706013.1"/>
</dbReference>
<sequence length="68" mass="7460">MLHLGKANDGLCMDVLIVILLGVSMKMNLTFLVYFSAWGVWSGRTLAAFEDRADWNNEDGSPGIIEGV</sequence>
<evidence type="ECO:0000313" key="3">
    <source>
        <dbReference type="Proteomes" id="UP000248405"/>
    </source>
</evidence>
<dbReference type="GeneID" id="37210605"/>
<reference evidence="2" key="1">
    <citation type="submission" date="2016-12" db="EMBL/GenBank/DDBJ databases">
        <title>The genomes of Aspergillus section Nigri reveals drivers in fungal speciation.</title>
        <authorList>
            <consortium name="DOE Joint Genome Institute"/>
            <person name="Vesth T.C."/>
            <person name="Nybo J."/>
            <person name="Theobald S."/>
            <person name="Brandl J."/>
            <person name="Frisvad J.C."/>
            <person name="Nielsen K.F."/>
            <person name="Lyhne E.K."/>
            <person name="Kogle M.E."/>
            <person name="Kuo A."/>
            <person name="Riley R."/>
            <person name="Clum A."/>
            <person name="Nolan M."/>
            <person name="Lipzen A."/>
            <person name="Salamov A."/>
            <person name="Henrissat B."/>
            <person name="Wiebenga A."/>
            <person name="De Vries R.P."/>
            <person name="Grigoriev I.V."/>
            <person name="Mortensen U.H."/>
            <person name="Andersen M.R."/>
            <person name="Baker S.E."/>
        </authorList>
    </citation>
    <scope>NUCLEOTIDE SEQUENCE [LARGE SCALE GENOMIC DNA]</scope>
    <source>
        <strain evidence="2">CBS 113365</strain>
    </source>
</reference>
<gene>
    <name evidence="2" type="ORF">BO88DRAFT_402091</name>
</gene>
<name>A0A319CCL5_ASPVC</name>
<dbReference type="Proteomes" id="UP000248405">
    <property type="component" value="Unassembled WGS sequence"/>
</dbReference>
<accession>A0A319CCL5</accession>
<organism evidence="2 3">
    <name type="scientific">Aspergillus vadensis (strain CBS 113365 / IMI 142717 / IBT 24658)</name>
    <dbReference type="NCBI Taxonomy" id="1448311"/>
    <lineage>
        <taxon>Eukaryota</taxon>
        <taxon>Fungi</taxon>
        <taxon>Dikarya</taxon>
        <taxon>Ascomycota</taxon>
        <taxon>Pezizomycotina</taxon>
        <taxon>Eurotiomycetes</taxon>
        <taxon>Eurotiomycetidae</taxon>
        <taxon>Eurotiales</taxon>
        <taxon>Aspergillaceae</taxon>
        <taxon>Aspergillus</taxon>
        <taxon>Aspergillus subgen. Circumdati</taxon>
    </lineage>
</organism>